<feature type="region of interest" description="Disordered" evidence="1">
    <location>
        <begin position="32"/>
        <end position="131"/>
    </location>
</feature>
<evidence type="ECO:0000313" key="3">
    <source>
        <dbReference type="Proteomes" id="UP000801428"/>
    </source>
</evidence>
<feature type="region of interest" description="Disordered" evidence="1">
    <location>
        <begin position="202"/>
        <end position="278"/>
    </location>
</feature>
<keyword evidence="3" id="KW-1185">Reference proteome</keyword>
<dbReference type="AlphaFoldDB" id="A0A9P4W9P5"/>
<name>A0A9P4W9P5_CURKU</name>
<feature type="compositionally biased region" description="Pro residues" evidence="1">
    <location>
        <begin position="47"/>
        <end position="58"/>
    </location>
</feature>
<sequence>MPFRDREWEDFQRDCSLFPAYTDYVFGVDTRPEVEDEPGLHPQIFQPYPPPPLPPTLPPRLHGLPPSAQYPPALNPASGATPSRRLRQPTTRPSPLKHESSVESSVASMISTPSPAPRVLSAPKSTPVSRPRRLLRPGELITDPLLVSLIDEQKRVGANAEVVRAWEIIRSEATPTTKTRWAAFLRDLSQRVAAIREEHRVRETARAKNGMQVEEQQRGVNGTKRNGVPGDLSRRGPGAGRQAVGSVWNNGTQVQHSPQSSEVLPGHMSRRTMSQFGV</sequence>
<reference evidence="2" key="1">
    <citation type="submission" date="2019-04" db="EMBL/GenBank/DDBJ databases">
        <title>Sequencing of skin fungus with MAO and IRED activity.</title>
        <authorList>
            <person name="Marsaioli A.J."/>
            <person name="Bonatto J.M.C."/>
            <person name="Reis Junior O."/>
        </authorList>
    </citation>
    <scope>NUCLEOTIDE SEQUENCE</scope>
    <source>
        <strain evidence="2">30M1</strain>
    </source>
</reference>
<feature type="compositionally biased region" description="Polar residues" evidence="1">
    <location>
        <begin position="247"/>
        <end position="262"/>
    </location>
</feature>
<dbReference type="Proteomes" id="UP000801428">
    <property type="component" value="Unassembled WGS sequence"/>
</dbReference>
<protein>
    <submittedName>
        <fullName evidence="2">Uncharacterized protein</fullName>
    </submittedName>
</protein>
<dbReference type="EMBL" id="SWKU01000004">
    <property type="protein sequence ID" value="KAF3007627.1"/>
    <property type="molecule type" value="Genomic_DNA"/>
</dbReference>
<dbReference type="OrthoDB" id="3784793at2759"/>
<gene>
    <name evidence="2" type="ORF">E8E13_008330</name>
</gene>
<comment type="caution">
    <text evidence="2">The sequence shown here is derived from an EMBL/GenBank/DDBJ whole genome shotgun (WGS) entry which is preliminary data.</text>
</comment>
<proteinExistence type="predicted"/>
<evidence type="ECO:0000313" key="2">
    <source>
        <dbReference type="EMBL" id="KAF3007627.1"/>
    </source>
</evidence>
<accession>A0A9P4W9P5</accession>
<evidence type="ECO:0000256" key="1">
    <source>
        <dbReference type="SAM" id="MobiDB-lite"/>
    </source>
</evidence>
<organism evidence="2 3">
    <name type="scientific">Curvularia kusanoi</name>
    <name type="common">Cochliobolus kusanoi</name>
    <dbReference type="NCBI Taxonomy" id="90978"/>
    <lineage>
        <taxon>Eukaryota</taxon>
        <taxon>Fungi</taxon>
        <taxon>Dikarya</taxon>
        <taxon>Ascomycota</taxon>
        <taxon>Pezizomycotina</taxon>
        <taxon>Dothideomycetes</taxon>
        <taxon>Pleosporomycetidae</taxon>
        <taxon>Pleosporales</taxon>
        <taxon>Pleosporineae</taxon>
        <taxon>Pleosporaceae</taxon>
        <taxon>Curvularia</taxon>
    </lineage>
</organism>